<dbReference type="PANTHER" id="PTHR45766:SF6">
    <property type="entry name" value="SWI_SNF-RELATED MATRIX-ASSOCIATED ACTIN-DEPENDENT REGULATOR OF CHROMATIN SUBFAMILY A-LIKE PROTEIN 1"/>
    <property type="match status" value="1"/>
</dbReference>
<dbReference type="InterPro" id="IPR038718">
    <property type="entry name" value="SNF2-like_sf"/>
</dbReference>
<dbReference type="InterPro" id="IPR001650">
    <property type="entry name" value="Helicase_C-like"/>
</dbReference>
<dbReference type="CDD" id="cd18793">
    <property type="entry name" value="SF2_C_SNF"/>
    <property type="match status" value="1"/>
</dbReference>
<dbReference type="PROSITE" id="PS51192">
    <property type="entry name" value="HELICASE_ATP_BIND_1"/>
    <property type="match status" value="1"/>
</dbReference>
<keyword evidence="2 7" id="KW-0378">Hydrolase</keyword>
<dbReference type="SUPFAM" id="SSF52540">
    <property type="entry name" value="P-loop containing nucleoside triphosphate hydrolases"/>
    <property type="match status" value="2"/>
</dbReference>
<feature type="domain" description="Helicase ATP-binding" evidence="5">
    <location>
        <begin position="116"/>
        <end position="288"/>
    </location>
</feature>
<dbReference type="Proteomes" id="UP000196240">
    <property type="component" value="Unassembled WGS sequence"/>
</dbReference>
<evidence type="ECO:0000313" key="7">
    <source>
        <dbReference type="EMBL" id="SJX23347.1"/>
    </source>
</evidence>
<evidence type="ECO:0000259" key="5">
    <source>
        <dbReference type="PROSITE" id="PS51192"/>
    </source>
</evidence>
<dbReference type="InterPro" id="IPR049730">
    <property type="entry name" value="SNF2/RAD54-like_C"/>
</dbReference>
<dbReference type="CDD" id="cd18011">
    <property type="entry name" value="DEXDc_RapA"/>
    <property type="match status" value="1"/>
</dbReference>
<dbReference type="GO" id="GO:0005524">
    <property type="term" value="F:ATP binding"/>
    <property type="evidence" value="ECO:0007669"/>
    <property type="project" value="UniProtKB-KW"/>
</dbReference>
<evidence type="ECO:0000256" key="3">
    <source>
        <dbReference type="ARBA" id="ARBA00022806"/>
    </source>
</evidence>
<proteinExistence type="predicted"/>
<gene>
    <name evidence="7" type="primary">rapA_2</name>
    <name evidence="7" type="ORF">ACNJC6_03008</name>
</gene>
<dbReference type="InterPro" id="IPR014001">
    <property type="entry name" value="Helicase_ATP-bd"/>
</dbReference>
<dbReference type="Gene3D" id="3.40.50.300">
    <property type="entry name" value="P-loop containing nucleotide triphosphate hydrolases"/>
    <property type="match status" value="1"/>
</dbReference>
<evidence type="ECO:0000259" key="6">
    <source>
        <dbReference type="PROSITE" id="PS51194"/>
    </source>
</evidence>
<feature type="domain" description="Helicase C-terminal" evidence="6">
    <location>
        <begin position="427"/>
        <end position="594"/>
    </location>
</feature>
<dbReference type="EC" id="3.6.4.-" evidence="7"/>
<name>A0A1R7QGK1_ACIJO</name>
<keyword evidence="3" id="KW-0347">Helicase</keyword>
<dbReference type="InterPro" id="IPR057342">
    <property type="entry name" value="DEXDc_RapA"/>
</dbReference>
<dbReference type="PANTHER" id="PTHR45766">
    <property type="entry name" value="DNA ANNEALING HELICASE AND ENDONUCLEASE ZRANB3 FAMILY MEMBER"/>
    <property type="match status" value="1"/>
</dbReference>
<dbReference type="Pfam" id="PF00271">
    <property type="entry name" value="Helicase_C"/>
    <property type="match status" value="1"/>
</dbReference>
<dbReference type="SMART" id="SM00490">
    <property type="entry name" value="HELICc"/>
    <property type="match status" value="1"/>
</dbReference>
<dbReference type="InterPro" id="IPR000330">
    <property type="entry name" value="SNF2_N"/>
</dbReference>
<sequence>MTGKFAPGARVEIRDEEWVIRRVDPTMNHGDQLTCEGISELVRGKEAIFLTKLEDKIQILDPKLTKLVQDTSAQFSQSLLFIESQLRQSTPNDLKIHIAKEAAMDVVEYQLVPTYQALKQPRQRILIADAVGLGKTLEAGILVTELIQRGRGKRILVLTLKSMMTQFQKEFWNRFSIPLIRLDSNGLQRVRGRIPTNHNPFYYYDKSIISIDTLKQDNEFKSYLDKAYWDIIVIDEVHNVADRGTSSQRTELAQLLARKSDTLIMLSATPHDGKAKSFASLMNMLDPTAISDPNNYIKADFADKGLVVRRFKHDIKDQVKAEFKDRKVFSLEHQASAQEELAYEALLKVPFTIKGQYNSEKPGQLVRIGLQKALFSSPAACLKSVEQRIKKLNAKDELITAAVEQELDSLQALKDCLEQLDTSTFTKYTKLIELFKSSEFNWDKRNTEDRIVIFSERIETLNFLESALSRDLGLNKDQIQQLHGGMDDITQQEIVEKFSKREEKVRVLLCSDVASEGINLHHLSHRLVHFDLPWSLMVFQQRNGRVDRYGQTQEPEIYYLITESSNETIRGDVRILEILQEKDDQAYKNIGDPATFLDVYDVAEEERLVAEAMLTMQADEFDAQYTPENEHNEGDDILADFFSSLDDEPLIEVQPQEVKDNFKIFECEYEFAKRALSYLNKGQRRIAVEFEDAVKKIKLTAPEDLKQKFKAYPPEIYPEYGNFILTEDKENYMEVVKASRNEENSWPKEHYLWKRHPVAEWLQERMLGNTGRNEALVIGLNTQLEKDEAIFLVSALIPNRKAHPVIWEWYAVHTKANQVMKIESLQEMLNVYGPLLKKAPNTGAPVHLDTLQNLRSVVVDGVTQEVLKKKVSFDEEMQPKLAEQLEKLSALKGKQEQQLQLDFDQGLESVAQRKKDAKQRDIDKVFKEYEVWIKDTWQTESSPYIQLIAVIAATQN</sequence>
<dbReference type="GO" id="GO:0016787">
    <property type="term" value="F:hydrolase activity"/>
    <property type="evidence" value="ECO:0007669"/>
    <property type="project" value="UniProtKB-KW"/>
</dbReference>
<dbReference type="PROSITE" id="PS51194">
    <property type="entry name" value="HELICASE_CTER"/>
    <property type="match status" value="1"/>
</dbReference>
<accession>A0A1R7QGK1</accession>
<dbReference type="EMBL" id="FUUY01000012">
    <property type="protein sequence ID" value="SJX23347.1"/>
    <property type="molecule type" value="Genomic_DNA"/>
</dbReference>
<dbReference type="InterPro" id="IPR027417">
    <property type="entry name" value="P-loop_NTPase"/>
</dbReference>
<dbReference type="RefSeq" id="WP_087014431.1">
    <property type="nucleotide sequence ID" value="NZ_FUUY01000012.1"/>
</dbReference>
<keyword evidence="1" id="KW-0547">Nucleotide-binding</keyword>
<dbReference type="Gene3D" id="3.40.50.10810">
    <property type="entry name" value="Tandem AAA-ATPase domain"/>
    <property type="match status" value="1"/>
</dbReference>
<keyword evidence="4" id="KW-0067">ATP-binding</keyword>
<dbReference type="GO" id="GO:0004386">
    <property type="term" value="F:helicase activity"/>
    <property type="evidence" value="ECO:0007669"/>
    <property type="project" value="UniProtKB-KW"/>
</dbReference>
<evidence type="ECO:0000256" key="1">
    <source>
        <dbReference type="ARBA" id="ARBA00022741"/>
    </source>
</evidence>
<dbReference type="AlphaFoldDB" id="A0A1R7QGK1"/>
<evidence type="ECO:0000256" key="4">
    <source>
        <dbReference type="ARBA" id="ARBA00022840"/>
    </source>
</evidence>
<protein>
    <submittedName>
        <fullName evidence="7">RNA polymerase-associated protein RapA</fullName>
        <ecNumber evidence="7">3.6.4.-</ecNumber>
    </submittedName>
</protein>
<evidence type="ECO:0000313" key="8">
    <source>
        <dbReference type="Proteomes" id="UP000196240"/>
    </source>
</evidence>
<evidence type="ECO:0000256" key="2">
    <source>
        <dbReference type="ARBA" id="ARBA00022801"/>
    </source>
</evidence>
<dbReference type="SMART" id="SM00487">
    <property type="entry name" value="DEXDc"/>
    <property type="match status" value="1"/>
</dbReference>
<dbReference type="Pfam" id="PF00176">
    <property type="entry name" value="SNF2-rel_dom"/>
    <property type="match status" value="1"/>
</dbReference>
<reference evidence="7 8" key="1">
    <citation type="submission" date="2017-02" db="EMBL/GenBank/DDBJ databases">
        <authorList>
            <person name="Peterson S.W."/>
        </authorList>
    </citation>
    <scope>NUCLEOTIDE SEQUENCE [LARGE SCALE GENOMIC DNA]</scope>
    <source>
        <strain evidence="7">C6</strain>
    </source>
</reference>
<organism evidence="7 8">
    <name type="scientific">Acinetobacter johnsonii</name>
    <dbReference type="NCBI Taxonomy" id="40214"/>
    <lineage>
        <taxon>Bacteria</taxon>
        <taxon>Pseudomonadati</taxon>
        <taxon>Pseudomonadota</taxon>
        <taxon>Gammaproteobacteria</taxon>
        <taxon>Moraxellales</taxon>
        <taxon>Moraxellaceae</taxon>
        <taxon>Acinetobacter</taxon>
    </lineage>
</organism>